<dbReference type="Proteomes" id="UP000019804">
    <property type="component" value="Unassembled WGS sequence"/>
</dbReference>
<dbReference type="HOGENOM" id="CLU_2157846_0_0_1"/>
<organism evidence="1 2">
    <name type="scientific">Aspergillus ruber (strain CBS 135680)</name>
    <dbReference type="NCBI Taxonomy" id="1388766"/>
    <lineage>
        <taxon>Eukaryota</taxon>
        <taxon>Fungi</taxon>
        <taxon>Dikarya</taxon>
        <taxon>Ascomycota</taxon>
        <taxon>Pezizomycotina</taxon>
        <taxon>Eurotiomycetes</taxon>
        <taxon>Eurotiomycetidae</taxon>
        <taxon>Eurotiales</taxon>
        <taxon>Aspergillaceae</taxon>
        <taxon>Aspergillus</taxon>
        <taxon>Aspergillus subgen. Aspergillus</taxon>
    </lineage>
</organism>
<name>A0A017S6H3_ASPRC</name>
<dbReference type="GeneID" id="63693047"/>
<reference evidence="2" key="1">
    <citation type="journal article" date="2014" name="Nat. Commun.">
        <title>Genomic adaptations of the halophilic Dead Sea filamentous fungus Eurotium rubrum.</title>
        <authorList>
            <person name="Kis-Papo T."/>
            <person name="Weig A.R."/>
            <person name="Riley R."/>
            <person name="Persoh D."/>
            <person name="Salamov A."/>
            <person name="Sun H."/>
            <person name="Lipzen A."/>
            <person name="Wasser S.P."/>
            <person name="Rambold G."/>
            <person name="Grigoriev I.V."/>
            <person name="Nevo E."/>
        </authorList>
    </citation>
    <scope>NUCLEOTIDE SEQUENCE [LARGE SCALE GENOMIC DNA]</scope>
    <source>
        <strain evidence="2">CBS 135680</strain>
    </source>
</reference>
<proteinExistence type="predicted"/>
<accession>A0A017S6H3</accession>
<sequence>MPVVLCPLAGIFQYYQWVAEVRGVYKRLTRSGRSPAQSIVYYMQKFALVGNIILKAAFGFSCYRSPWTPMAKSCMLPRCSSSLLLLEVSFSVYIGLWQRYGTQMSCSTPEP</sequence>
<gene>
    <name evidence="1" type="ORF">EURHEDRAFT_196255</name>
</gene>
<evidence type="ECO:0000313" key="1">
    <source>
        <dbReference type="EMBL" id="EYE92456.1"/>
    </source>
</evidence>
<evidence type="ECO:0000313" key="2">
    <source>
        <dbReference type="Proteomes" id="UP000019804"/>
    </source>
</evidence>
<keyword evidence="2" id="KW-1185">Reference proteome</keyword>
<protein>
    <submittedName>
        <fullName evidence="1">Uncharacterized protein</fullName>
    </submittedName>
</protein>
<dbReference type="RefSeq" id="XP_040636144.1">
    <property type="nucleotide sequence ID" value="XM_040777923.1"/>
</dbReference>
<dbReference type="AlphaFoldDB" id="A0A017S6H3"/>
<dbReference type="EMBL" id="KK088437">
    <property type="protein sequence ID" value="EYE92456.1"/>
    <property type="molecule type" value="Genomic_DNA"/>
</dbReference>